<dbReference type="Proteomes" id="UP001239111">
    <property type="component" value="Chromosome 1"/>
</dbReference>
<protein>
    <submittedName>
        <fullName evidence="1">Uncharacterized protein</fullName>
    </submittedName>
</protein>
<evidence type="ECO:0000313" key="2">
    <source>
        <dbReference type="Proteomes" id="UP001239111"/>
    </source>
</evidence>
<gene>
    <name evidence="1" type="ORF">QAD02_020544</name>
</gene>
<sequence length="491" mass="57077">MADTETENLLKKLGLEALIKIFKENNINQRTMRMLDKEMIKELIKDIGSRAIFLDYMENNFCQTVKDLNDNKRKRQDSVKANPSEANKFTKHYIFRSIDEILNEDVEGRRILTYFSTHGKLLEKHRNKMCHMLLIEAERKKMKVDYELAAFMADSIEKRFDGEVSSTYFKAPVKKCNSASNESEPACGKIISIRNNRKSAETKFNKMLEKDKKNNASVPQNPDGYELVISDEVKEALTWLQENRQPWRMVLQKWELTTGVRIHYIKNLKDTNLAEIFKKWELYEHPSGAELIKIDFKAGKYTKIQLNFGTWMDFVGLVREYTEENQNDNTVFEYSEVMDSTDEKIGEDQKVAVSLMALSHMASPRLTKKFSAKSAWKASTESAKATMIVNPQKAGEVSAVRREVREQAAKRQESVQPYIIIVGKLKDITDIFVNVDDTMYQVDSVLDAIDICFQAFFVFQLKYPYDSQHLWLMIQRGLYRIQTDHDNILPP</sequence>
<proteinExistence type="predicted"/>
<dbReference type="EMBL" id="CM056741">
    <property type="protein sequence ID" value="KAJ8684751.1"/>
    <property type="molecule type" value="Genomic_DNA"/>
</dbReference>
<comment type="caution">
    <text evidence="1">The sequence shown here is derived from an EMBL/GenBank/DDBJ whole genome shotgun (WGS) entry which is preliminary data.</text>
</comment>
<organism evidence="1 2">
    <name type="scientific">Eretmocerus hayati</name>
    <dbReference type="NCBI Taxonomy" id="131215"/>
    <lineage>
        <taxon>Eukaryota</taxon>
        <taxon>Metazoa</taxon>
        <taxon>Ecdysozoa</taxon>
        <taxon>Arthropoda</taxon>
        <taxon>Hexapoda</taxon>
        <taxon>Insecta</taxon>
        <taxon>Pterygota</taxon>
        <taxon>Neoptera</taxon>
        <taxon>Endopterygota</taxon>
        <taxon>Hymenoptera</taxon>
        <taxon>Apocrita</taxon>
        <taxon>Proctotrupomorpha</taxon>
        <taxon>Chalcidoidea</taxon>
        <taxon>Aphelinidae</taxon>
        <taxon>Aphelininae</taxon>
        <taxon>Eretmocerus</taxon>
    </lineage>
</organism>
<keyword evidence="2" id="KW-1185">Reference proteome</keyword>
<reference evidence="1" key="1">
    <citation type="submission" date="2023-04" db="EMBL/GenBank/DDBJ databases">
        <title>A chromosome-level genome assembly of the parasitoid wasp Eretmocerus hayati.</title>
        <authorList>
            <person name="Zhong Y."/>
            <person name="Liu S."/>
            <person name="Liu Y."/>
        </authorList>
    </citation>
    <scope>NUCLEOTIDE SEQUENCE</scope>
    <source>
        <strain evidence="1">ZJU_SS_LIU_2023</strain>
    </source>
</reference>
<accession>A0ACC2PP01</accession>
<evidence type="ECO:0000313" key="1">
    <source>
        <dbReference type="EMBL" id="KAJ8684751.1"/>
    </source>
</evidence>
<name>A0ACC2PP01_9HYME</name>